<sequence length="90" mass="10019">MMRKNTFEALVIGLCVGYIAGLLTAPRSGKETLQYVKDQADIAKKSLDDKTQNLKYDIDSIKETVTDTVGLYTGKDIRPIDGQSVFVKEF</sequence>
<proteinExistence type="predicted"/>
<dbReference type="PANTHER" id="PTHR35792">
    <property type="entry name" value="GENERAL STRESS PROTEIN"/>
    <property type="match status" value="1"/>
</dbReference>
<comment type="caution">
    <text evidence="1">The sequence shown here is derived from an EMBL/GenBank/DDBJ whole genome shotgun (WGS) entry which is preliminary data.</text>
</comment>
<gene>
    <name evidence="1" type="ORF">BBG48_004165</name>
    <name evidence="2" type="ORF">FL857_08985</name>
</gene>
<dbReference type="EMBL" id="MBEW02000006">
    <property type="protein sequence ID" value="RDY21552.1"/>
    <property type="molecule type" value="Genomic_DNA"/>
</dbReference>
<dbReference type="InterPro" id="IPR024623">
    <property type="entry name" value="YtxH"/>
</dbReference>
<dbReference type="OrthoDB" id="2989636at2"/>
<evidence type="ECO:0000313" key="4">
    <source>
        <dbReference type="Proteomes" id="UP000319424"/>
    </source>
</evidence>
<reference evidence="1 3" key="1">
    <citation type="journal article" date="2016" name="Genome Announc.">
        <title>Draft Genome Sequence of Criibacterium bergeronii gen. nov., sp. nov., Strain CCRI-22567T, Isolated from a Vaginal Sample from a Woman with Bacterial Vaginosis.</title>
        <authorList>
            <person name="Maheux A.F."/>
            <person name="Berube E."/>
            <person name="Boudreau D.K."/>
            <person name="Raymond F."/>
            <person name="Corbeil J."/>
            <person name="Roy P.H."/>
            <person name="Boissinot M."/>
            <person name="Omar R.F."/>
        </authorList>
    </citation>
    <scope>NUCLEOTIDE SEQUENCE [LARGE SCALE GENOMIC DNA]</scope>
    <source>
        <strain evidence="1 3">CCRI-22567</strain>
    </source>
</reference>
<dbReference type="InterPro" id="IPR052928">
    <property type="entry name" value="Desiccation-related_membrane"/>
</dbReference>
<dbReference type="PANTHER" id="PTHR35792:SF2">
    <property type="entry name" value="GENERAL STRESS PROTEIN"/>
    <property type="match status" value="1"/>
</dbReference>
<organism evidence="1 3">
    <name type="scientific">Criibacterium bergeronii</name>
    <dbReference type="NCBI Taxonomy" id="1871336"/>
    <lineage>
        <taxon>Bacteria</taxon>
        <taxon>Bacillati</taxon>
        <taxon>Bacillota</taxon>
        <taxon>Clostridia</taxon>
        <taxon>Peptostreptococcales</taxon>
        <taxon>Filifactoraceae</taxon>
        <taxon>Criibacterium</taxon>
    </lineage>
</organism>
<dbReference type="Proteomes" id="UP000319424">
    <property type="component" value="Unassembled WGS sequence"/>
</dbReference>
<dbReference type="STRING" id="1871336.BBG48_01890"/>
<accession>A0A371IM34</accession>
<keyword evidence="3" id="KW-1185">Reference proteome</keyword>
<evidence type="ECO:0000313" key="1">
    <source>
        <dbReference type="EMBL" id="RDY21552.1"/>
    </source>
</evidence>
<reference evidence="1" key="2">
    <citation type="submission" date="2018-07" db="EMBL/GenBank/DDBJ databases">
        <authorList>
            <person name="Quirk P.G."/>
            <person name="Krulwich T.A."/>
        </authorList>
    </citation>
    <scope>NUCLEOTIDE SEQUENCE</scope>
    <source>
        <strain evidence="1">CCRI-22567</strain>
    </source>
</reference>
<reference evidence="2 4" key="3">
    <citation type="submission" date="2019-07" db="EMBL/GenBank/DDBJ databases">
        <title>Criibacterium bergeronii gen. nov., sp. nov. isolated from human clinical samples.</title>
        <authorList>
            <person name="Maheux A.F."/>
            <person name="Boudreau D.K."/>
            <person name="Berube E."/>
            <person name="Brodeur S."/>
            <person name="Bernard K.A."/>
            <person name="Abed J.Y."/>
            <person name="Ducrey E."/>
            <person name="Guay E.F."/>
            <person name="Raymond F."/>
            <person name="Corbeil J."/>
            <person name="Domingo M.-C."/>
            <person name="Roy P.H."/>
            <person name="Boissinot M."/>
            <person name="Tocheva E.I."/>
            <person name="Omar R.F."/>
        </authorList>
    </citation>
    <scope>NUCLEOTIDE SEQUENCE [LARGE SCALE GENOMIC DNA]</scope>
    <source>
        <strain evidence="2 4">CCRI-24246</strain>
    </source>
</reference>
<evidence type="ECO:0000313" key="3">
    <source>
        <dbReference type="Proteomes" id="UP000093352"/>
    </source>
</evidence>
<protein>
    <submittedName>
        <fullName evidence="1">YtxH domain-containing protein</fullName>
    </submittedName>
</protein>
<dbReference type="Pfam" id="PF12732">
    <property type="entry name" value="YtxH"/>
    <property type="match status" value="1"/>
</dbReference>
<dbReference type="Proteomes" id="UP000093352">
    <property type="component" value="Unassembled WGS sequence"/>
</dbReference>
<name>A0A371IM34_9FIRM</name>
<dbReference type="EMBL" id="VJXW01000014">
    <property type="protein sequence ID" value="TRW24208.1"/>
    <property type="molecule type" value="Genomic_DNA"/>
</dbReference>
<evidence type="ECO:0000313" key="2">
    <source>
        <dbReference type="EMBL" id="TRW24208.1"/>
    </source>
</evidence>
<dbReference type="AlphaFoldDB" id="A0A371IM34"/>